<name>A0ABV1VXF8_9ACTN</name>
<evidence type="ECO:0000313" key="3">
    <source>
        <dbReference type="Proteomes" id="UP001458415"/>
    </source>
</evidence>
<comment type="caution">
    <text evidence="2">The sequence shown here is derived from an EMBL/GenBank/DDBJ whole genome shotgun (WGS) entry which is preliminary data.</text>
</comment>
<dbReference type="InterPro" id="IPR018649">
    <property type="entry name" value="SHOCT"/>
</dbReference>
<dbReference type="Proteomes" id="UP001458415">
    <property type="component" value="Unassembled WGS sequence"/>
</dbReference>
<feature type="domain" description="SHOCT" evidence="1">
    <location>
        <begin position="14"/>
        <end position="41"/>
    </location>
</feature>
<keyword evidence="3" id="KW-1185">Reference proteome</keyword>
<gene>
    <name evidence="2" type="ORF">ABT317_06175</name>
</gene>
<accession>A0ABV1VXF8</accession>
<dbReference type="RefSeq" id="WP_086722779.1">
    <property type="nucleotide sequence ID" value="NZ_MUBM01000016.1"/>
</dbReference>
<evidence type="ECO:0000259" key="1">
    <source>
        <dbReference type="Pfam" id="PF09851"/>
    </source>
</evidence>
<reference evidence="2 3" key="1">
    <citation type="submission" date="2024-06" db="EMBL/GenBank/DDBJ databases">
        <title>The Natural Products Discovery Center: Release of the First 8490 Sequenced Strains for Exploring Actinobacteria Biosynthetic Diversity.</title>
        <authorList>
            <person name="Kalkreuter E."/>
            <person name="Kautsar S.A."/>
            <person name="Yang D."/>
            <person name="Bader C.D."/>
            <person name="Teijaro C.N."/>
            <person name="Fluegel L."/>
            <person name="Davis C.M."/>
            <person name="Simpson J.R."/>
            <person name="Lauterbach L."/>
            <person name="Steele A.D."/>
            <person name="Gui C."/>
            <person name="Meng S."/>
            <person name="Li G."/>
            <person name="Viehrig K."/>
            <person name="Ye F."/>
            <person name="Su P."/>
            <person name="Kiefer A.F."/>
            <person name="Nichols A."/>
            <person name="Cepeda A.J."/>
            <person name="Yan W."/>
            <person name="Fan B."/>
            <person name="Jiang Y."/>
            <person name="Adhikari A."/>
            <person name="Zheng C.-J."/>
            <person name="Schuster L."/>
            <person name="Cowan T.M."/>
            <person name="Smanski M.J."/>
            <person name="Chevrette M.G."/>
            <person name="De Carvalho L.P.S."/>
            <person name="Shen B."/>
        </authorList>
    </citation>
    <scope>NUCLEOTIDE SEQUENCE [LARGE SCALE GENOMIC DNA]</scope>
    <source>
        <strain evidence="2 3">NPDC000634</strain>
    </source>
</reference>
<organism evidence="2 3">
    <name type="scientific">Streptomyces carpinensis</name>
    <dbReference type="NCBI Taxonomy" id="66369"/>
    <lineage>
        <taxon>Bacteria</taxon>
        <taxon>Bacillati</taxon>
        <taxon>Actinomycetota</taxon>
        <taxon>Actinomycetes</taxon>
        <taxon>Kitasatosporales</taxon>
        <taxon>Streptomycetaceae</taxon>
        <taxon>Streptomyces</taxon>
    </lineage>
</organism>
<dbReference type="EMBL" id="JBEPCU010000056">
    <property type="protein sequence ID" value="MER6976628.1"/>
    <property type="molecule type" value="Genomic_DNA"/>
</dbReference>
<protein>
    <submittedName>
        <fullName evidence="2">SHOCT domain-containing protein</fullName>
    </submittedName>
</protein>
<dbReference type="Pfam" id="PF09851">
    <property type="entry name" value="SHOCT"/>
    <property type="match status" value="1"/>
</dbReference>
<evidence type="ECO:0000313" key="2">
    <source>
        <dbReference type="EMBL" id="MER6976628.1"/>
    </source>
</evidence>
<sequence length="44" mass="4747">MRAAPGGIRIGVVEQIAKLASLHDAGILTDEEFADKKAELLERL</sequence>
<proteinExistence type="predicted"/>